<comment type="caution">
    <text evidence="5">The sequence shown here is derived from an EMBL/GenBank/DDBJ whole genome shotgun (WGS) entry which is preliminary data.</text>
</comment>
<dbReference type="Gene3D" id="3.30.70.330">
    <property type="match status" value="2"/>
</dbReference>
<dbReference type="InterPro" id="IPR035979">
    <property type="entry name" value="RBD_domain_sf"/>
</dbReference>
<dbReference type="InterPro" id="IPR052462">
    <property type="entry name" value="SLIRP/GR-RBP-like"/>
</dbReference>
<reference evidence="5" key="1">
    <citation type="submission" date="2021-02" db="EMBL/GenBank/DDBJ databases">
        <authorList>
            <person name="Nieuwenhuis M."/>
            <person name="Van De Peppel L.J.J."/>
        </authorList>
    </citation>
    <scope>NUCLEOTIDE SEQUENCE</scope>
    <source>
        <strain evidence="5">D49</strain>
    </source>
</reference>
<feature type="region of interest" description="Disordered" evidence="3">
    <location>
        <begin position="239"/>
        <end position="295"/>
    </location>
</feature>
<gene>
    <name evidence="5" type="ORF">H0H81_002842</name>
</gene>
<evidence type="ECO:0000256" key="3">
    <source>
        <dbReference type="SAM" id="MobiDB-lite"/>
    </source>
</evidence>
<dbReference type="SUPFAM" id="SSF54928">
    <property type="entry name" value="RNA-binding domain, RBD"/>
    <property type="match status" value="2"/>
</dbReference>
<evidence type="ECO:0000256" key="1">
    <source>
        <dbReference type="ARBA" id="ARBA00022884"/>
    </source>
</evidence>
<accession>A0A9P7FVI7</accession>
<keyword evidence="6" id="KW-1185">Reference proteome</keyword>
<dbReference type="EMBL" id="JABCKI010005797">
    <property type="protein sequence ID" value="KAG5637879.1"/>
    <property type="molecule type" value="Genomic_DNA"/>
</dbReference>
<feature type="compositionally biased region" description="Basic and acidic residues" evidence="3">
    <location>
        <begin position="281"/>
        <end position="295"/>
    </location>
</feature>
<dbReference type="SMART" id="SM00360">
    <property type="entry name" value="RRM"/>
    <property type="match status" value="2"/>
</dbReference>
<dbReference type="PANTHER" id="PTHR48027">
    <property type="entry name" value="HETEROGENEOUS NUCLEAR RIBONUCLEOPROTEIN 87F-RELATED"/>
    <property type="match status" value="1"/>
</dbReference>
<dbReference type="InterPro" id="IPR012677">
    <property type="entry name" value="Nucleotide-bd_a/b_plait_sf"/>
</dbReference>
<evidence type="ECO:0000313" key="6">
    <source>
        <dbReference type="Proteomes" id="UP000717328"/>
    </source>
</evidence>
<feature type="domain" description="RRM" evidence="4">
    <location>
        <begin position="72"/>
        <end position="151"/>
    </location>
</feature>
<dbReference type="PROSITE" id="PS50102">
    <property type="entry name" value="RRM"/>
    <property type="match status" value="2"/>
</dbReference>
<dbReference type="InterPro" id="IPR000504">
    <property type="entry name" value="RRM_dom"/>
</dbReference>
<reference evidence="5" key="2">
    <citation type="submission" date="2021-10" db="EMBL/GenBank/DDBJ databases">
        <title>Phylogenomics reveals ancestral predisposition of the termite-cultivated fungus Termitomyces towards a domesticated lifestyle.</title>
        <authorList>
            <person name="Auxier B."/>
            <person name="Grum-Grzhimaylo A."/>
            <person name="Cardenas M.E."/>
            <person name="Lodge J.D."/>
            <person name="Laessoe T."/>
            <person name="Pedersen O."/>
            <person name="Smith M.E."/>
            <person name="Kuyper T.W."/>
            <person name="Franco-Molano E.A."/>
            <person name="Baroni T.J."/>
            <person name="Aanen D.K."/>
        </authorList>
    </citation>
    <scope>NUCLEOTIDE SEQUENCE</scope>
    <source>
        <strain evidence="5">D49</strain>
    </source>
</reference>
<dbReference type="GO" id="GO:0003723">
    <property type="term" value="F:RNA binding"/>
    <property type="evidence" value="ECO:0007669"/>
    <property type="project" value="UniProtKB-UniRule"/>
</dbReference>
<evidence type="ECO:0000259" key="4">
    <source>
        <dbReference type="PROSITE" id="PS50102"/>
    </source>
</evidence>
<organism evidence="5 6">
    <name type="scientific">Sphagnurus paluster</name>
    <dbReference type="NCBI Taxonomy" id="117069"/>
    <lineage>
        <taxon>Eukaryota</taxon>
        <taxon>Fungi</taxon>
        <taxon>Dikarya</taxon>
        <taxon>Basidiomycota</taxon>
        <taxon>Agaricomycotina</taxon>
        <taxon>Agaricomycetes</taxon>
        <taxon>Agaricomycetidae</taxon>
        <taxon>Agaricales</taxon>
        <taxon>Tricholomatineae</taxon>
        <taxon>Lyophyllaceae</taxon>
        <taxon>Sphagnurus</taxon>
    </lineage>
</organism>
<dbReference type="Proteomes" id="UP000717328">
    <property type="component" value="Unassembled WGS sequence"/>
</dbReference>
<evidence type="ECO:0000313" key="5">
    <source>
        <dbReference type="EMBL" id="KAG5637879.1"/>
    </source>
</evidence>
<sequence length="295" mass="32476">MFSNALRTQARLALSSCRARVSMVAASRLVSRAPAVPSMTTSRLLSTSQPIMYGYDGVRERRPRPAGEASKTNLFVGNLPFSVEEHELREKFSVFGDIESIRIAYRPDGTARGFAHISYANEADAAAAVKSVTEEPVYLLDRDLRVDFAQERERTPPAREPTHSLYFHGFRGTQDELRQATRSFEGSIINIHFIKDRDTGMLKGNGFIEFMSVERATEALNELNGVAISDEETLLLRYAYPKSEDGDRRPARGGRDGGDRRGGGGGGFRGGRGGGGGGGGNHERSDFGRRREPSW</sequence>
<feature type="domain" description="RRM" evidence="4">
    <location>
        <begin position="163"/>
        <end position="241"/>
    </location>
</feature>
<dbReference type="OrthoDB" id="439808at2759"/>
<feature type="compositionally biased region" description="Gly residues" evidence="3">
    <location>
        <begin position="263"/>
        <end position="280"/>
    </location>
</feature>
<evidence type="ECO:0000256" key="2">
    <source>
        <dbReference type="PROSITE-ProRule" id="PRU00176"/>
    </source>
</evidence>
<name>A0A9P7FVI7_9AGAR</name>
<feature type="compositionally biased region" description="Basic and acidic residues" evidence="3">
    <location>
        <begin position="242"/>
        <end position="262"/>
    </location>
</feature>
<keyword evidence="1 2" id="KW-0694">RNA-binding</keyword>
<proteinExistence type="predicted"/>
<dbReference type="AlphaFoldDB" id="A0A9P7FVI7"/>
<dbReference type="Pfam" id="PF00076">
    <property type="entry name" value="RRM_1"/>
    <property type="match status" value="2"/>
</dbReference>
<protein>
    <recommendedName>
        <fullName evidence="4">RRM domain-containing protein</fullName>
    </recommendedName>
</protein>